<evidence type="ECO:0000313" key="2">
    <source>
        <dbReference type="Proteomes" id="UP001212997"/>
    </source>
</evidence>
<accession>A0AAD5UT81</accession>
<comment type="caution">
    <text evidence="1">The sequence shown here is derived from an EMBL/GenBank/DDBJ whole genome shotgun (WGS) entry which is preliminary data.</text>
</comment>
<keyword evidence="2" id="KW-1185">Reference proteome</keyword>
<proteinExistence type="predicted"/>
<evidence type="ECO:0000313" key="1">
    <source>
        <dbReference type="EMBL" id="KAJ3477128.1"/>
    </source>
</evidence>
<protein>
    <submittedName>
        <fullName evidence="1">Uncharacterized protein</fullName>
    </submittedName>
</protein>
<sequence length="778" mass="88607">MLAGRPMSLSCESPCRGEPGLPFAFWLSSPSQGLKLRKAYSPEDVAPTISWDVAKFLAVLRPVARWDWISISERWQWKAETKLGKVQWTLSAARDWGQSRVVRKSFTFRVSDGSSDHTSRVSPLFTSRHLVEVRLEADERVDVMDSGWSAFAEVVHTLASEEFPLDKIEKIGLHFRSRTFSRASSNLPGRENTPECDQSRRECLSRVLSVTEPLFVNQCQSELDITIDQIPISSLLHLLKVDEETEILQTPTDREVNSGEPVHPNFTQRQLSIGQDISIHMAIGAFHPPVNADVDEYVLTHSGFIEILTPTGVGKTFHSSWPRLPLEVQLLILPFGWDLEKSIFESYDEYETLVLNLHSADMKVTIQSFYSYSLVCRAWYSTSQKYLFSWIILLNNAQLDKLFHVLHPPNSSSFRLLGYIRRISMRYSPPYSKFGQALPRIATLRPPNLERLDFYGEEFADFPFHPSLPAFLSCLDQVRELHISNLQFKHFMELRRFVSGFRGIRSVVFLGHPNDGLPQDKLGEYRPILSCARAGRPSLVACESSDRSLLGFPLSFWLSSHARVPNSPKNHGSAPVVVAPTLSRDLVEFLAALHPVALSRWSSISEVWQWKSETDSGNVKWTLSASKKYGQPDIIRKSFTFRIWGDPSKQISRTSPLLLDLHHLIEIRLEAEDGVDKDDLGWDQFARVIDALVSQGLLLRNLERVGLHLLSRVVRWCDSLGLIEDNRTDEQWRAECRFCVLSVTEPIRTSKHQFELDITIDKIPVDAVLLSTEESEEI</sequence>
<dbReference type="EMBL" id="JANAWD010000628">
    <property type="protein sequence ID" value="KAJ3477128.1"/>
    <property type="molecule type" value="Genomic_DNA"/>
</dbReference>
<gene>
    <name evidence="1" type="ORF">NLI96_g10682</name>
</gene>
<dbReference type="Proteomes" id="UP001212997">
    <property type="component" value="Unassembled WGS sequence"/>
</dbReference>
<reference evidence="1" key="1">
    <citation type="submission" date="2022-07" db="EMBL/GenBank/DDBJ databases">
        <title>Genome Sequence of Physisporinus lineatus.</title>
        <authorList>
            <person name="Buettner E."/>
        </authorList>
    </citation>
    <scope>NUCLEOTIDE SEQUENCE</scope>
    <source>
        <strain evidence="1">VT162</strain>
    </source>
</reference>
<organism evidence="1 2">
    <name type="scientific">Meripilus lineatus</name>
    <dbReference type="NCBI Taxonomy" id="2056292"/>
    <lineage>
        <taxon>Eukaryota</taxon>
        <taxon>Fungi</taxon>
        <taxon>Dikarya</taxon>
        <taxon>Basidiomycota</taxon>
        <taxon>Agaricomycotina</taxon>
        <taxon>Agaricomycetes</taxon>
        <taxon>Polyporales</taxon>
        <taxon>Meripilaceae</taxon>
        <taxon>Meripilus</taxon>
    </lineage>
</organism>
<dbReference type="AlphaFoldDB" id="A0AAD5UT81"/>
<name>A0AAD5UT81_9APHY</name>